<gene>
    <name evidence="1" type="ORF">DDE83_008866</name>
</gene>
<dbReference type="OrthoDB" id="2262349at2759"/>
<dbReference type="Proteomes" id="UP000249619">
    <property type="component" value="Unassembled WGS sequence"/>
</dbReference>
<reference evidence="2" key="1">
    <citation type="submission" date="2018-05" db="EMBL/GenBank/DDBJ databases">
        <title>Draft genome sequence of Stemphylium lycopersici strain CIDEFI 213.</title>
        <authorList>
            <person name="Medina R."/>
            <person name="Franco M.E.E."/>
            <person name="Lucentini C.G."/>
            <person name="Saparrat M.C.N."/>
            <person name="Balatti P.A."/>
        </authorList>
    </citation>
    <scope>NUCLEOTIDE SEQUENCE [LARGE SCALE GENOMIC DNA]</scope>
    <source>
        <strain evidence="2">CIDEFI 213</strain>
    </source>
</reference>
<keyword evidence="1" id="KW-0378">Hydrolase</keyword>
<proteinExistence type="predicted"/>
<comment type="caution">
    <text evidence="1">The sequence shown here is derived from an EMBL/GenBank/DDBJ whole genome shotgun (WGS) entry which is preliminary data.</text>
</comment>
<sequence>MASKIISPTKSHRHLSVPGTTALDVATFTVALLQDDPLYNSGKGYKKRGKRWDEHLRGLAR</sequence>
<dbReference type="GO" id="GO:0016787">
    <property type="term" value="F:hydrolase activity"/>
    <property type="evidence" value="ECO:0007669"/>
    <property type="project" value="UniProtKB-KW"/>
</dbReference>
<accession>A0A364MSJ6</accession>
<protein>
    <submittedName>
        <fullName evidence="1">N-terminal nucleophile aminohydrolase</fullName>
    </submittedName>
</protein>
<evidence type="ECO:0000313" key="2">
    <source>
        <dbReference type="Proteomes" id="UP000249619"/>
    </source>
</evidence>
<evidence type="ECO:0000313" key="1">
    <source>
        <dbReference type="EMBL" id="RAR01579.1"/>
    </source>
</evidence>
<name>A0A364MSJ6_STELY</name>
<keyword evidence="2" id="KW-1185">Reference proteome</keyword>
<organism evidence="1 2">
    <name type="scientific">Stemphylium lycopersici</name>
    <name type="common">Tomato gray leaf spot disease fungus</name>
    <name type="synonym">Thyrospora lycopersici</name>
    <dbReference type="NCBI Taxonomy" id="183478"/>
    <lineage>
        <taxon>Eukaryota</taxon>
        <taxon>Fungi</taxon>
        <taxon>Dikarya</taxon>
        <taxon>Ascomycota</taxon>
        <taxon>Pezizomycotina</taxon>
        <taxon>Dothideomycetes</taxon>
        <taxon>Pleosporomycetidae</taxon>
        <taxon>Pleosporales</taxon>
        <taxon>Pleosporineae</taxon>
        <taxon>Pleosporaceae</taxon>
        <taxon>Stemphylium</taxon>
    </lineage>
</organism>
<dbReference type="AlphaFoldDB" id="A0A364MSJ6"/>
<dbReference type="EMBL" id="QGDH01000262">
    <property type="protein sequence ID" value="RAR01579.1"/>
    <property type="molecule type" value="Genomic_DNA"/>
</dbReference>